<dbReference type="Pfam" id="PF01464">
    <property type="entry name" value="SLT"/>
    <property type="match status" value="1"/>
</dbReference>
<feature type="region of interest" description="Disordered" evidence="2">
    <location>
        <begin position="163"/>
        <end position="185"/>
    </location>
</feature>
<dbReference type="EMBL" id="AP012036">
    <property type="protein sequence ID" value="BAJ82944.1"/>
    <property type="molecule type" value="Genomic_DNA"/>
</dbReference>
<dbReference type="KEGG" id="amv:ACMV_P1_01480"/>
<protein>
    <submittedName>
        <fullName evidence="3">Type IV secretion system VirB1</fullName>
    </submittedName>
</protein>
<reference evidence="3 4" key="1">
    <citation type="submission" date="2010-12" db="EMBL/GenBank/DDBJ databases">
        <title>Whole genome sequence of Acidiphilium multivorum AIU301.</title>
        <authorList>
            <person name="Narita-Yamada S."/>
            <person name="Nakamura S."/>
            <person name="Ito N."/>
            <person name="Takarada H."/>
            <person name="Katano Y."/>
            <person name="Nakazawa H."/>
            <person name="Hosoyama A."/>
            <person name="Yamada R."/>
            <person name="Fujita N."/>
        </authorList>
    </citation>
    <scope>NUCLEOTIDE SEQUENCE [LARGE SCALE GENOMIC DNA]</scope>
    <source>
        <strain evidence="4">DSM 11245 / JCM 8867 / AIU301</strain>
        <plasmid evidence="3 4">pACMV1</plasmid>
    </source>
</reference>
<organism evidence="3 4">
    <name type="scientific">Acidiphilium multivorum (strain DSM 11245 / JCM 8867 / NBRC 100883 / AIU 301)</name>
    <dbReference type="NCBI Taxonomy" id="926570"/>
    <lineage>
        <taxon>Bacteria</taxon>
        <taxon>Pseudomonadati</taxon>
        <taxon>Pseudomonadota</taxon>
        <taxon>Alphaproteobacteria</taxon>
        <taxon>Acetobacterales</taxon>
        <taxon>Acidocellaceae</taxon>
        <taxon>Acidiphilium</taxon>
    </lineage>
</organism>
<feature type="compositionally biased region" description="Polar residues" evidence="2">
    <location>
        <begin position="211"/>
        <end position="227"/>
    </location>
</feature>
<dbReference type="AlphaFoldDB" id="F0J777"/>
<evidence type="ECO:0000256" key="1">
    <source>
        <dbReference type="ARBA" id="ARBA00009387"/>
    </source>
</evidence>
<name>F0J777_ACIMA</name>
<dbReference type="RefSeq" id="WP_013634976.1">
    <property type="nucleotide sequence ID" value="NC_015178.1"/>
</dbReference>
<proteinExistence type="inferred from homology"/>
<feature type="compositionally biased region" description="Polar residues" evidence="2">
    <location>
        <begin position="170"/>
        <end position="183"/>
    </location>
</feature>
<dbReference type="SUPFAM" id="SSF53955">
    <property type="entry name" value="Lysozyme-like"/>
    <property type="match status" value="1"/>
</dbReference>
<accession>F0J777</accession>
<geneLocation type="plasmid" evidence="3 4">
    <name>pACMV1</name>
</geneLocation>
<dbReference type="Gene3D" id="1.10.530.10">
    <property type="match status" value="1"/>
</dbReference>
<dbReference type="InterPro" id="IPR023346">
    <property type="entry name" value="Lysozyme-like_dom_sf"/>
</dbReference>
<evidence type="ECO:0000256" key="2">
    <source>
        <dbReference type="SAM" id="MobiDB-lite"/>
    </source>
</evidence>
<sequence>MLITPAHFLVLASRCASDVAPTTLAAVAGAESGFNTLAIHDNTTRQTVRPQGAHGAIAVATQLIAAGHSVDLGLMQIDSANLARLGLTIATAFDACASVRAAGKLLVQDYQRPAGQGRQAALLAALSRYNTGSAWEGFQNGYVSRVVSTAKYLVPAIDPADGVTAPRASSAKSSQPTTLSNSPVPRHAPAWDVFPNSIGPAGFASAHAVTLQASRASGPSGRAQPSKQETHGETKAH</sequence>
<evidence type="ECO:0000313" key="4">
    <source>
        <dbReference type="Proteomes" id="UP000007100"/>
    </source>
</evidence>
<dbReference type="OrthoDB" id="8277605at2"/>
<keyword evidence="3" id="KW-0614">Plasmid</keyword>
<feature type="region of interest" description="Disordered" evidence="2">
    <location>
        <begin position="209"/>
        <end position="237"/>
    </location>
</feature>
<dbReference type="Proteomes" id="UP000007100">
    <property type="component" value="Plasmid pACMV1"/>
</dbReference>
<dbReference type="InterPro" id="IPR008258">
    <property type="entry name" value="Transglycosylase_SLT_dom_1"/>
</dbReference>
<comment type="similarity">
    <text evidence="1">Belongs to the virb1 family.</text>
</comment>
<dbReference type="HOGENOM" id="CLU_076837_0_0_5"/>
<evidence type="ECO:0000313" key="3">
    <source>
        <dbReference type="EMBL" id="BAJ82944.1"/>
    </source>
</evidence>
<feature type="compositionally biased region" description="Basic and acidic residues" evidence="2">
    <location>
        <begin position="228"/>
        <end position="237"/>
    </location>
</feature>
<keyword evidence="4" id="KW-1185">Reference proteome</keyword>
<dbReference type="CDD" id="cd16892">
    <property type="entry name" value="LT_VirB1-like"/>
    <property type="match status" value="1"/>
</dbReference>
<gene>
    <name evidence="3" type="primary">virB1</name>
    <name evidence="3" type="ordered locus">ACMV_P1_01480</name>
</gene>